<accession>A0A316YHB8</accession>
<dbReference type="RefSeq" id="XP_025375206.1">
    <property type="nucleotide sequence ID" value="XM_025518304.1"/>
</dbReference>
<gene>
    <name evidence="2" type="ORF">FA10DRAFT_181775</name>
</gene>
<keyword evidence="1" id="KW-0732">Signal</keyword>
<name>A0A316YHB8_9BASI</name>
<dbReference type="GeneID" id="37040220"/>
<dbReference type="InParanoid" id="A0A316YHB8"/>
<proteinExistence type="predicted"/>
<evidence type="ECO:0000313" key="3">
    <source>
        <dbReference type="Proteomes" id="UP000245768"/>
    </source>
</evidence>
<keyword evidence="3" id="KW-1185">Reference proteome</keyword>
<organism evidence="2 3">
    <name type="scientific">Acaromyces ingoldii</name>
    <dbReference type="NCBI Taxonomy" id="215250"/>
    <lineage>
        <taxon>Eukaryota</taxon>
        <taxon>Fungi</taxon>
        <taxon>Dikarya</taxon>
        <taxon>Basidiomycota</taxon>
        <taxon>Ustilaginomycotina</taxon>
        <taxon>Exobasidiomycetes</taxon>
        <taxon>Exobasidiales</taxon>
        <taxon>Cryptobasidiaceae</taxon>
        <taxon>Acaromyces</taxon>
    </lineage>
</organism>
<dbReference type="AlphaFoldDB" id="A0A316YHB8"/>
<reference evidence="2 3" key="1">
    <citation type="journal article" date="2018" name="Mol. Biol. Evol.">
        <title>Broad Genomic Sampling Reveals a Smut Pathogenic Ancestry of the Fungal Clade Ustilaginomycotina.</title>
        <authorList>
            <person name="Kijpornyongpan T."/>
            <person name="Mondo S.J."/>
            <person name="Barry K."/>
            <person name="Sandor L."/>
            <person name="Lee J."/>
            <person name="Lipzen A."/>
            <person name="Pangilinan J."/>
            <person name="LaButti K."/>
            <person name="Hainaut M."/>
            <person name="Henrissat B."/>
            <person name="Grigoriev I.V."/>
            <person name="Spatafora J.W."/>
            <person name="Aime M.C."/>
        </authorList>
    </citation>
    <scope>NUCLEOTIDE SEQUENCE [LARGE SCALE GENOMIC DNA]</scope>
    <source>
        <strain evidence="2 3">MCA 4198</strain>
    </source>
</reference>
<protein>
    <recommendedName>
        <fullName evidence="4">FTP domain-containing protein</fullName>
    </recommendedName>
</protein>
<evidence type="ECO:0000313" key="2">
    <source>
        <dbReference type="EMBL" id="PWN88008.1"/>
    </source>
</evidence>
<evidence type="ECO:0000256" key="1">
    <source>
        <dbReference type="SAM" id="SignalP"/>
    </source>
</evidence>
<dbReference type="OrthoDB" id="10450523at2759"/>
<dbReference type="EMBL" id="KZ819639">
    <property type="protein sequence ID" value="PWN88008.1"/>
    <property type="molecule type" value="Genomic_DNA"/>
</dbReference>
<feature type="chain" id="PRO_5016401668" description="FTP domain-containing protein" evidence="1">
    <location>
        <begin position="24"/>
        <end position="211"/>
    </location>
</feature>
<feature type="signal peptide" evidence="1">
    <location>
        <begin position="1"/>
        <end position="23"/>
    </location>
</feature>
<evidence type="ECO:0008006" key="4">
    <source>
        <dbReference type="Google" id="ProtNLM"/>
    </source>
</evidence>
<dbReference type="Proteomes" id="UP000245768">
    <property type="component" value="Unassembled WGS sequence"/>
</dbReference>
<sequence length="211" mass="22888">MRLSVPVVALAVAAVSLVSGASASIVPSLDADAGVDWLLGRSDSLWKRQMGPMLPNTAPGLLSASGTVVSPPKNATFRFDGHLFNFTYDGVGGRDYHTTGVQVQMTTQAMGEGVRAAGVPEVFNGYARTTQATIANIFANAYQANTTQDEIDNKLYNRYEYTLEAPKIPQWQRDLPGYLVIIEFYSTPNDTGLVWSNVVYHPLQLISSKPT</sequence>